<dbReference type="EMBL" id="GL636506">
    <property type="protein sequence ID" value="EFW14418.1"/>
    <property type="molecule type" value="Genomic_DNA"/>
</dbReference>
<protein>
    <submittedName>
        <fullName evidence="2">Uncharacterized protein</fullName>
    </submittedName>
</protein>
<keyword evidence="3" id="KW-1185">Reference proteome</keyword>
<dbReference type="OMA" id="ESTGYFR"/>
<feature type="region of interest" description="Disordered" evidence="1">
    <location>
        <begin position="1"/>
        <end position="63"/>
    </location>
</feature>
<evidence type="ECO:0000313" key="3">
    <source>
        <dbReference type="Proteomes" id="UP000002497"/>
    </source>
</evidence>
<feature type="region of interest" description="Disordered" evidence="1">
    <location>
        <begin position="77"/>
        <end position="98"/>
    </location>
</feature>
<feature type="region of interest" description="Disordered" evidence="1">
    <location>
        <begin position="205"/>
        <end position="225"/>
    </location>
</feature>
<proteinExistence type="predicted"/>
<dbReference type="VEuPathDB" id="FungiDB:D8B26_008273"/>
<feature type="compositionally biased region" description="Low complexity" evidence="1">
    <location>
        <begin position="157"/>
        <end position="185"/>
    </location>
</feature>
<reference evidence="3" key="1">
    <citation type="journal article" date="2010" name="Genome Res.">
        <title>Population genomic sequencing of Coccidioides fungi reveals recent hybridization and transposon control.</title>
        <authorList>
            <person name="Neafsey D.E."/>
            <person name="Barker B.M."/>
            <person name="Sharpton T.J."/>
            <person name="Stajich J.E."/>
            <person name="Park D.J."/>
            <person name="Whiston E."/>
            <person name="Hung C.-Y."/>
            <person name="McMahan C."/>
            <person name="White J."/>
            <person name="Sykes S."/>
            <person name="Heiman D."/>
            <person name="Young S."/>
            <person name="Zeng Q."/>
            <person name="Abouelleil A."/>
            <person name="Aftuck L."/>
            <person name="Bessette D."/>
            <person name="Brown A."/>
            <person name="FitzGerald M."/>
            <person name="Lui A."/>
            <person name="Macdonald J.P."/>
            <person name="Priest M."/>
            <person name="Orbach M.J."/>
            <person name="Galgiani J.N."/>
            <person name="Kirkland T.N."/>
            <person name="Cole G.T."/>
            <person name="Birren B.W."/>
            <person name="Henn M.R."/>
            <person name="Taylor J.W."/>
            <person name="Rounsley S.D."/>
        </authorList>
    </citation>
    <scope>NUCLEOTIDE SEQUENCE [LARGE SCALE GENOMIC DNA]</scope>
    <source>
        <strain evidence="3">RMSCC 757 / Silveira</strain>
    </source>
</reference>
<dbReference type="VEuPathDB" id="FungiDB:CPSG_09006"/>
<dbReference type="HOGENOM" id="CLU_624034_0_0_1"/>
<sequence length="439" mass="46809">MSSSYHIPGIPVIPNDRAARRRNGPPFNPFPHKVSFKPTEMSRSSRSAGPASRSTSGSSSVAHNVSFSSAGSSFVRNAVRSSIPKSTRSTSVSSSVVRNESFSSVGSSVLRSAVRPSGISNTRSASATSSVVRNQSFSAAGSSVVRSALRPSRTLHSRSSSTSSSSGRLSSSVSSRSDSGRSGRSRSVVLSASSASSSVSSSARFAASSRSLVPRERTALSTRGVTTSLRSTAACLPRSTEPAAAIGSRATGTSTRSGPFESTGYFRGSAKAVLARLNAKYPGRFAGSRGPPSAPVLKSAMRKPGTSKSEKRVQFSGGHVKIVDRWIVPGVDTYRDHTPSLLGKLGGWKVTPLPAPDNDGETDKYIEYWCTSLTQLRSHSGRSCERSCAYSQLGQVQRELNRRNGITDDDDPRDIPSMYVYRLWNQRREKLRSRGGWAL</sequence>
<dbReference type="Proteomes" id="UP000002497">
    <property type="component" value="Unassembled WGS sequence"/>
</dbReference>
<dbReference type="AlphaFoldDB" id="E9DGQ7"/>
<feature type="compositionally biased region" description="Low complexity" evidence="1">
    <location>
        <begin position="80"/>
        <end position="98"/>
    </location>
</feature>
<dbReference type="OrthoDB" id="4205285at2759"/>
<accession>E9DGQ7</accession>
<feature type="region of interest" description="Disordered" evidence="1">
    <location>
        <begin position="142"/>
        <end position="185"/>
    </location>
</feature>
<reference evidence="3" key="2">
    <citation type="submission" date="2010-03" db="EMBL/GenBank/DDBJ databases">
        <title>The genome sequence of Coccidioides posadasii strain Silveira.</title>
        <authorList>
            <consortium name="The Broad Institute Genome Sequencing Center for Infectious Disease"/>
            <person name="Neafsey D."/>
            <person name="Orbach M."/>
            <person name="Henn M.R."/>
            <person name="Cole G.T."/>
            <person name="Galgiani J."/>
            <person name="Gardner M.J."/>
            <person name="Kirkland T.N."/>
            <person name="Taylor J.W."/>
            <person name="Young S.K."/>
            <person name="Zeng Q."/>
            <person name="Koehrsen M."/>
            <person name="Alvarado L."/>
            <person name="Berlin A."/>
            <person name="Borenstein D."/>
            <person name="Chapman S.B."/>
            <person name="Chen Z."/>
            <person name="Engels R."/>
            <person name="Freedman E."/>
            <person name="Gellesch M."/>
            <person name="Goldberg J."/>
            <person name="Griggs A."/>
            <person name="Gujja S."/>
            <person name="Heilman E."/>
            <person name="Heiman D."/>
            <person name="Howarth C."/>
            <person name="Jen D."/>
            <person name="Larson L."/>
            <person name="Mehta T."/>
            <person name="Neiman D."/>
            <person name="Park D."/>
            <person name="Pearson M."/>
            <person name="Richards J."/>
            <person name="Roberts A."/>
            <person name="Saif S."/>
            <person name="Shea T."/>
            <person name="Shenoy N."/>
            <person name="Sisk P."/>
            <person name="Stolte C."/>
            <person name="Sykes S."/>
            <person name="Walk T."/>
            <person name="White J."/>
            <person name="Yandava C."/>
            <person name="Haas B."/>
            <person name="Nusbaum C."/>
            <person name="Birren B."/>
        </authorList>
    </citation>
    <scope>NUCLEOTIDE SEQUENCE [LARGE SCALE GENOMIC DNA]</scope>
    <source>
        <strain evidence="3">RMSCC 757 / Silveira</strain>
    </source>
</reference>
<feature type="compositionally biased region" description="Low complexity" evidence="1">
    <location>
        <begin position="42"/>
        <end position="63"/>
    </location>
</feature>
<evidence type="ECO:0000256" key="1">
    <source>
        <dbReference type="SAM" id="MobiDB-lite"/>
    </source>
</evidence>
<organism evidence="3">
    <name type="scientific">Coccidioides posadasii (strain RMSCC 757 / Silveira)</name>
    <name type="common">Valley fever fungus</name>
    <dbReference type="NCBI Taxonomy" id="443226"/>
    <lineage>
        <taxon>Eukaryota</taxon>
        <taxon>Fungi</taxon>
        <taxon>Dikarya</taxon>
        <taxon>Ascomycota</taxon>
        <taxon>Pezizomycotina</taxon>
        <taxon>Eurotiomycetes</taxon>
        <taxon>Eurotiomycetidae</taxon>
        <taxon>Onygenales</taxon>
        <taxon>Onygenaceae</taxon>
        <taxon>Coccidioides</taxon>
    </lineage>
</organism>
<name>E9DGQ7_COCPS</name>
<evidence type="ECO:0000313" key="2">
    <source>
        <dbReference type="EMBL" id="EFW14418.1"/>
    </source>
</evidence>
<gene>
    <name evidence="2" type="ORF">CPSG_09006</name>
</gene>